<proteinExistence type="predicted"/>
<dbReference type="EMBL" id="BEGY01000205">
    <property type="protein sequence ID" value="GAX85936.1"/>
    <property type="molecule type" value="Genomic_DNA"/>
</dbReference>
<organism evidence="2 3">
    <name type="scientific">Chlamydomonas eustigma</name>
    <dbReference type="NCBI Taxonomy" id="1157962"/>
    <lineage>
        <taxon>Eukaryota</taxon>
        <taxon>Viridiplantae</taxon>
        <taxon>Chlorophyta</taxon>
        <taxon>core chlorophytes</taxon>
        <taxon>Chlorophyceae</taxon>
        <taxon>CS clade</taxon>
        <taxon>Chlamydomonadales</taxon>
        <taxon>Chlamydomonadaceae</taxon>
        <taxon>Chlamydomonas</taxon>
    </lineage>
</organism>
<feature type="compositionally biased region" description="Polar residues" evidence="1">
    <location>
        <begin position="265"/>
        <end position="297"/>
    </location>
</feature>
<feature type="compositionally biased region" description="Polar residues" evidence="1">
    <location>
        <begin position="140"/>
        <end position="175"/>
    </location>
</feature>
<feature type="region of interest" description="Disordered" evidence="1">
    <location>
        <begin position="65"/>
        <end position="213"/>
    </location>
</feature>
<dbReference type="OrthoDB" id="626167at2759"/>
<dbReference type="InterPro" id="IPR011990">
    <property type="entry name" value="TPR-like_helical_dom_sf"/>
</dbReference>
<protein>
    <recommendedName>
        <fullName evidence="4">Heterokaryon incompatibility domain-containing protein</fullName>
    </recommendedName>
</protein>
<comment type="caution">
    <text evidence="2">The sequence shown here is derived from an EMBL/GenBank/DDBJ whole genome shotgun (WGS) entry which is preliminary data.</text>
</comment>
<evidence type="ECO:0008006" key="4">
    <source>
        <dbReference type="Google" id="ProtNLM"/>
    </source>
</evidence>
<keyword evidence="3" id="KW-1185">Reference proteome</keyword>
<evidence type="ECO:0000313" key="3">
    <source>
        <dbReference type="Proteomes" id="UP000232323"/>
    </source>
</evidence>
<feature type="compositionally biased region" description="Polar residues" evidence="1">
    <location>
        <begin position="243"/>
        <end position="258"/>
    </location>
</feature>
<reference evidence="2 3" key="1">
    <citation type="submission" date="2017-08" db="EMBL/GenBank/DDBJ databases">
        <title>Acidophilic green algal genome provides insights into adaptation to an acidic environment.</title>
        <authorList>
            <person name="Hirooka S."/>
            <person name="Hirose Y."/>
            <person name="Kanesaki Y."/>
            <person name="Higuchi S."/>
            <person name="Fujiwara T."/>
            <person name="Onuma R."/>
            <person name="Era A."/>
            <person name="Ohbayashi R."/>
            <person name="Uzuka A."/>
            <person name="Nozaki H."/>
            <person name="Yoshikawa H."/>
            <person name="Miyagishima S.Y."/>
        </authorList>
    </citation>
    <scope>NUCLEOTIDE SEQUENCE [LARGE SCALE GENOMIC DNA]</scope>
    <source>
        <strain evidence="2 3">NIES-2499</strain>
    </source>
</reference>
<dbReference type="Proteomes" id="UP000232323">
    <property type="component" value="Unassembled WGS sequence"/>
</dbReference>
<sequence length="1179" mass="129842">MSNQNSKKTIAELIAQDIQDSFLTSNDLSLVNNERGVRTLLNTPSLPKVEIIKNSRALPMRTSTIKTNDNLPDARHDNMTQRKSSLATGGMSQPGSPLVNRSMPQLELLPSFGIHNPSGSGPSDADEEAEQSVLFHASRSLPTRSQTAAGSTQPHNPVQPSSPVKSSTLEQSGSTSKRKLQLFVTTSQESSQLRGGIQSVNDSPTSSSTYMNRSIPSKDLVIGTPPGEVISLPSSPLKAFRSLKQQPSEMPSTASTPQQMPPVSPNQQMPPVSPNQQMTPVSPNQQRSPGTASPQQRKYSNLVATAMSKTPLPSYSRTSSSDVGFLQSTRSQMLPSNLSLEPSAFSQPMSPLILSTGGSSNRRSRAASLGLIGAGGLPITSERTSQSFMTSEAELLTMASILGMGRRDSSLYAPDYPSSSLEPSSPSFLSSSASAFLQPRLQQHLNPRGSGRALGPATTRQGHNNPLLPAGTKSASVSTSTAISQAGVKLSELLRFASNVGEGATTMEAATRHVIPYTSESQCRYVDILDPSMLKSPPDAYIVHNSHQPFQDLIRVVQVYVESTALGVDNVYVWLDIFCVNLHCSSAEADIKAVSELIEGTRKVLFILDQHGTALSRTWVLYELWRASNSEKHSKLVVLPTCWNWRHLGMPYVTMDLQKSKTKLIWVKALLLAEFQYALETSSTTPMGRIKEALVEGAKREMYRSDSSVITVSPKKAIESCKAYVCLLYQEGRFSEADEVTNQTKTQTERYGFPSVRDQFTFLFHCALVARGKGSLSAAADMLHSFFGICDDEEMRFEGRSTHVEVLAEMKQFTKAELLCRRLIEDSDSDQILLNPRKRKTLKLAGMIQLGCLSITQCLWEEADERATAALRMAAELEGATSLEAATCYYILAQGCIGRRSETTRPTGIKHLRMAISLREKHLGEDHPLVLELRKLQVKVLIEDKELEHAESVMTDIYTGLMRWYGAHHVHTLSALGDVTDVQRLQKKLKEAEVNEDRILTTGSNLLRICKVDLLKSLSFILAFLDKRHYLLRRSAEFMAKAYVVFKEKFGREADVTKSTKKHMMAAFCKQHRAATEAFGEGAATGSQEKYQLAETLYKMALSLGKILYPEEPHVQLIQGWANSLQALGREEDAKDVLKNAGLGRKTMQDALPATYQRWIKPRVAKYMNGRSLEPAKSN</sequence>
<name>A0A250XSC2_9CHLO</name>
<feature type="region of interest" description="Disordered" evidence="1">
    <location>
        <begin position="445"/>
        <end position="474"/>
    </location>
</feature>
<dbReference type="Gene3D" id="1.25.40.10">
    <property type="entry name" value="Tetratricopeptide repeat domain"/>
    <property type="match status" value="1"/>
</dbReference>
<feature type="compositionally biased region" description="Polar residues" evidence="1">
    <location>
        <begin position="81"/>
        <end position="95"/>
    </location>
</feature>
<feature type="compositionally biased region" description="Polar residues" evidence="1">
    <location>
        <begin position="183"/>
        <end position="213"/>
    </location>
</feature>
<dbReference type="AlphaFoldDB" id="A0A250XSC2"/>
<feature type="region of interest" description="Disordered" evidence="1">
    <location>
        <begin position="243"/>
        <end position="297"/>
    </location>
</feature>
<evidence type="ECO:0000313" key="2">
    <source>
        <dbReference type="EMBL" id="GAX85936.1"/>
    </source>
</evidence>
<accession>A0A250XSC2</accession>
<gene>
    <name evidence="2" type="ORF">CEUSTIGMA_g13352.t1</name>
</gene>
<evidence type="ECO:0000256" key="1">
    <source>
        <dbReference type="SAM" id="MobiDB-lite"/>
    </source>
</evidence>